<dbReference type="Proteomes" id="UP000228496">
    <property type="component" value="Unassembled WGS sequence"/>
</dbReference>
<dbReference type="CDD" id="cd03786">
    <property type="entry name" value="GTB_UDP-GlcNAc_2-Epimerase"/>
    <property type="match status" value="1"/>
</dbReference>
<dbReference type="InterPro" id="IPR003331">
    <property type="entry name" value="UDP_GlcNAc_Epimerase_2_dom"/>
</dbReference>
<evidence type="ECO:0000313" key="3">
    <source>
        <dbReference type="Proteomes" id="UP000228496"/>
    </source>
</evidence>
<gene>
    <name evidence="2" type="primary">neuC</name>
    <name evidence="2" type="ORF">COV29_02130</name>
</gene>
<dbReference type="PANTHER" id="PTHR43174:SF3">
    <property type="entry name" value="UDP-N-ACETYLGLUCOSAMINE 2-EPIMERASE"/>
    <property type="match status" value="1"/>
</dbReference>
<dbReference type="Gene3D" id="3.40.50.2000">
    <property type="entry name" value="Glycogen Phosphorylase B"/>
    <property type="match status" value="2"/>
</dbReference>
<organism evidence="2 3">
    <name type="scientific">Candidatus Yanofskybacteria bacterium CG10_big_fil_rev_8_21_14_0_10_36_16</name>
    <dbReference type="NCBI Taxonomy" id="1975096"/>
    <lineage>
        <taxon>Bacteria</taxon>
        <taxon>Candidatus Yanofskyibacteriota</taxon>
    </lineage>
</organism>
<dbReference type="EMBL" id="PCXQ01000004">
    <property type="protein sequence ID" value="PJE51050.1"/>
    <property type="molecule type" value="Genomic_DNA"/>
</dbReference>
<reference evidence="2 3" key="1">
    <citation type="submission" date="2017-09" db="EMBL/GenBank/DDBJ databases">
        <title>Depth-based differentiation of microbial function through sediment-hosted aquifers and enrichment of novel symbionts in the deep terrestrial subsurface.</title>
        <authorList>
            <person name="Probst A.J."/>
            <person name="Ladd B."/>
            <person name="Jarett J.K."/>
            <person name="Geller-Mcgrath D.E."/>
            <person name="Sieber C.M."/>
            <person name="Emerson J.B."/>
            <person name="Anantharaman K."/>
            <person name="Thomas B.C."/>
            <person name="Malmstrom R."/>
            <person name="Stieglmeier M."/>
            <person name="Klingl A."/>
            <person name="Woyke T."/>
            <person name="Ryan C.M."/>
            <person name="Banfield J.F."/>
        </authorList>
    </citation>
    <scope>NUCLEOTIDE SEQUENCE [LARGE SCALE GENOMIC DNA]</scope>
    <source>
        <strain evidence="2">CG10_big_fil_rev_8_21_14_0_10_36_16</strain>
    </source>
</reference>
<dbReference type="SUPFAM" id="SSF53756">
    <property type="entry name" value="UDP-Glycosyltransferase/glycogen phosphorylase"/>
    <property type="match status" value="1"/>
</dbReference>
<dbReference type="AlphaFoldDB" id="A0A2J0Q7J3"/>
<feature type="domain" description="UDP-N-acetylglucosamine 2-epimerase" evidence="1">
    <location>
        <begin position="27"/>
        <end position="366"/>
    </location>
</feature>
<dbReference type="PANTHER" id="PTHR43174">
    <property type="entry name" value="UDP-N-ACETYLGLUCOSAMINE 2-EPIMERASE"/>
    <property type="match status" value="1"/>
</dbReference>
<evidence type="ECO:0000313" key="2">
    <source>
        <dbReference type="EMBL" id="PJE51050.1"/>
    </source>
</evidence>
<dbReference type="NCBIfam" id="TIGR03568">
    <property type="entry name" value="NeuC_NnaA"/>
    <property type="match status" value="1"/>
</dbReference>
<sequence length="384" mass="43585">MSKHKKRILIITGTRADYGLFRPVIKEIKISNKLEPELLVTGMHTQKKFGFTINDIKKDGFPIKCIINTPYNSDMMDALSNDVIGIKKYCMKNRPDMILVLGDRGEQFAGAIVGSHLRIPIGHIHGGDVTGHVVDEYIRHSITKFAHLHFAATPKSYKRIILLGEEKNRVFLVGAPGLDEARVLKYVPKKTLATKLGLKVNKKWFLMIQHPTPLDNISFVNQIEPLLKAIEKEDGEKIIIYPNSDTGKDIIISEINKYRGNKEFHIFKNLDREIYLNVMKHADIMIGNSSSGIMESSFFKLPVVNVGNRQLGREHAENVVNCDYTFKNIKKAISIALSRDFKQIISKSKNPYGDGTASKKIVKILEKNINKNNLFYKKFTHAKI</sequence>
<name>A0A2J0Q7J3_9BACT</name>
<dbReference type="Pfam" id="PF02350">
    <property type="entry name" value="Epimerase_2"/>
    <property type="match status" value="1"/>
</dbReference>
<comment type="caution">
    <text evidence="2">The sequence shown here is derived from an EMBL/GenBank/DDBJ whole genome shotgun (WGS) entry which is preliminary data.</text>
</comment>
<dbReference type="GO" id="GO:0004553">
    <property type="term" value="F:hydrolase activity, hydrolyzing O-glycosyl compounds"/>
    <property type="evidence" value="ECO:0007669"/>
    <property type="project" value="InterPro"/>
</dbReference>
<proteinExistence type="predicted"/>
<dbReference type="GO" id="GO:0006047">
    <property type="term" value="P:UDP-N-acetylglucosamine metabolic process"/>
    <property type="evidence" value="ECO:0007669"/>
    <property type="project" value="InterPro"/>
</dbReference>
<dbReference type="InterPro" id="IPR029767">
    <property type="entry name" value="WecB-like"/>
</dbReference>
<evidence type="ECO:0000259" key="1">
    <source>
        <dbReference type="Pfam" id="PF02350"/>
    </source>
</evidence>
<dbReference type="InterPro" id="IPR020004">
    <property type="entry name" value="UDP-GlcNAc_Epase"/>
</dbReference>
<accession>A0A2J0Q7J3</accession>
<protein>
    <submittedName>
        <fullName evidence="2">UDP-N-acetylglucosamine 2-epimerase (Hydrolyzing)</fullName>
    </submittedName>
</protein>